<dbReference type="PANTHER" id="PTHR15180">
    <property type="entry name" value="GENERAL TRANSCRIPTION FACTOR 3C POLYPEPTIDE 1"/>
    <property type="match status" value="1"/>
</dbReference>
<comment type="caution">
    <text evidence="1">The sequence shown here is derived from an EMBL/GenBank/DDBJ whole genome shotgun (WGS) entry which is preliminary data.</text>
</comment>
<gene>
    <name evidence="1" type="ORF">BJ554DRAFT_1239</name>
</gene>
<reference evidence="1 2" key="1">
    <citation type="journal article" name="Sci. Rep.">
        <title>Genome-scale phylogenetic analyses confirm Olpidium as the closest living zoosporic fungus to the non-flagellated, terrestrial fungi.</title>
        <authorList>
            <person name="Chang Y."/>
            <person name="Rochon D."/>
            <person name="Sekimoto S."/>
            <person name="Wang Y."/>
            <person name="Chovatia M."/>
            <person name="Sandor L."/>
            <person name="Salamov A."/>
            <person name="Grigoriev I.V."/>
            <person name="Stajich J.E."/>
            <person name="Spatafora J.W."/>
        </authorList>
    </citation>
    <scope>NUCLEOTIDE SEQUENCE [LARGE SCALE GENOMIC DNA]</scope>
    <source>
        <strain evidence="1">S191</strain>
    </source>
</reference>
<dbReference type="GO" id="GO:0006384">
    <property type="term" value="P:transcription initiation at RNA polymerase III promoter"/>
    <property type="evidence" value="ECO:0007669"/>
    <property type="project" value="InterPro"/>
</dbReference>
<dbReference type="GO" id="GO:0042791">
    <property type="term" value="P:5S class rRNA transcription by RNA polymerase III"/>
    <property type="evidence" value="ECO:0007669"/>
    <property type="project" value="TreeGrafter"/>
</dbReference>
<sequence length="210" mass="23291">MSAEELRALLESCTASGSGGDPHAPVICCGVNSQRFASSQFVGVWWVRTDTHDLSDELGLASAHPASSLGGPGASSKMRIADVTPHDEEKVVDFSPPRLWIDITGHRSNVLFRSCMEATLGHVMSRPGITEASLYRKLSSAMSRLELRDVLTEMVYRRVLRRTVFVRPKPVSLFSDIRRYRKVAPGEEPPDDVKVSCYFVDNDYYLKVSA</sequence>
<evidence type="ECO:0000313" key="1">
    <source>
        <dbReference type="EMBL" id="KAG5458517.1"/>
    </source>
</evidence>
<dbReference type="OrthoDB" id="68020at2759"/>
<dbReference type="EMBL" id="JAEFCI010008350">
    <property type="protein sequence ID" value="KAG5458517.1"/>
    <property type="molecule type" value="Genomic_DNA"/>
</dbReference>
<dbReference type="AlphaFoldDB" id="A0A8H7ZSF5"/>
<name>A0A8H7ZSF5_9FUNG</name>
<dbReference type="PANTHER" id="PTHR15180:SF1">
    <property type="entry name" value="GENERAL TRANSCRIPTION FACTOR 3C POLYPEPTIDE 1"/>
    <property type="match status" value="1"/>
</dbReference>
<keyword evidence="2" id="KW-1185">Reference proteome</keyword>
<evidence type="ECO:0000313" key="2">
    <source>
        <dbReference type="Proteomes" id="UP000673691"/>
    </source>
</evidence>
<dbReference type="Proteomes" id="UP000673691">
    <property type="component" value="Unassembled WGS sequence"/>
</dbReference>
<dbReference type="GO" id="GO:0003677">
    <property type="term" value="F:DNA binding"/>
    <property type="evidence" value="ECO:0007669"/>
    <property type="project" value="InterPro"/>
</dbReference>
<proteinExistence type="predicted"/>
<organism evidence="1 2">
    <name type="scientific">Olpidium bornovanus</name>
    <dbReference type="NCBI Taxonomy" id="278681"/>
    <lineage>
        <taxon>Eukaryota</taxon>
        <taxon>Fungi</taxon>
        <taxon>Fungi incertae sedis</taxon>
        <taxon>Olpidiomycota</taxon>
        <taxon>Olpidiomycotina</taxon>
        <taxon>Olpidiomycetes</taxon>
        <taxon>Olpidiales</taxon>
        <taxon>Olpidiaceae</taxon>
        <taxon>Olpidium</taxon>
    </lineage>
</organism>
<dbReference type="GO" id="GO:0000127">
    <property type="term" value="C:transcription factor TFIIIC complex"/>
    <property type="evidence" value="ECO:0007669"/>
    <property type="project" value="InterPro"/>
</dbReference>
<dbReference type="InterPro" id="IPR044210">
    <property type="entry name" value="Tfc3-like"/>
</dbReference>
<protein>
    <submittedName>
        <fullName evidence="1">Uncharacterized protein</fullName>
    </submittedName>
</protein>
<accession>A0A8H7ZSF5</accession>